<evidence type="ECO:0000256" key="2">
    <source>
        <dbReference type="ARBA" id="ARBA00023163"/>
    </source>
</evidence>
<dbReference type="EMBL" id="JABEYC010000144">
    <property type="protein sequence ID" value="KAF4981921.1"/>
    <property type="molecule type" value="Genomic_DNA"/>
</dbReference>
<sequence length="531" mass="59508">MWEAPDTVFSFTQSVLLPEMEATQILVQSYFVNTQGLLEIVDKESIEMTVAQVYDTTIEVQPSRRCLLYLVMAIGFTMGPSHLNQRQSDIIDRLYSQDQWDQKIFATAKSLSDFLPGYEDGGICSIQAQALMSFFMLTVSKWNAASTYCGLAVRSAYAVGLHRGQETDCVFEPSLMVLRRKVWRSLFILDKLLAASLGRPSAITEQDCADDSLNVPDLVDKSSFGATAEVCQIISKILGMVYSTRSISFETAHILLEALKFWSVKLLDDWKVGKLSAPTSICARPGASGAASTMRILHLQLLGYYAKILICRPFFLHHFNQSSRDGSGTVHVFDRQTRMYALSRTCYIESLETIVLVKMAARTGQFPRFEPLVLHFLFDAILIVLCSRYADMHYNPMSISMVSHAVNILERCANFNLEAQQMVSVVHSFCEVVEQEMQVRASNANAGDEKNSRARLSSLCSHGSLYSPISDNQPVPNYQLVQTPYDGLLSPKDSQRGSRTLTQPWARFSPMSDDASQSRIMSEFKRSPPLN</sequence>
<accession>A0A8H4URL8</accession>
<dbReference type="GO" id="GO:0000978">
    <property type="term" value="F:RNA polymerase II cis-regulatory region sequence-specific DNA binding"/>
    <property type="evidence" value="ECO:0007669"/>
    <property type="project" value="TreeGrafter"/>
</dbReference>
<organism evidence="6 7">
    <name type="scientific">Fusarium zealandicum</name>
    <dbReference type="NCBI Taxonomy" id="1053134"/>
    <lineage>
        <taxon>Eukaryota</taxon>
        <taxon>Fungi</taxon>
        <taxon>Dikarya</taxon>
        <taxon>Ascomycota</taxon>
        <taxon>Pezizomycotina</taxon>
        <taxon>Sordariomycetes</taxon>
        <taxon>Hypocreomycetidae</taxon>
        <taxon>Hypocreales</taxon>
        <taxon>Nectriaceae</taxon>
        <taxon>Fusarium</taxon>
        <taxon>Fusarium staphyleae species complex</taxon>
    </lineage>
</organism>
<evidence type="ECO:0000259" key="5">
    <source>
        <dbReference type="SMART" id="SM00906"/>
    </source>
</evidence>
<dbReference type="GO" id="GO:0000435">
    <property type="term" value="P:positive regulation of transcription from RNA polymerase II promoter by galactose"/>
    <property type="evidence" value="ECO:0007669"/>
    <property type="project" value="TreeGrafter"/>
</dbReference>
<feature type="domain" description="Xylanolytic transcriptional activator regulatory" evidence="5">
    <location>
        <begin position="145"/>
        <end position="218"/>
    </location>
</feature>
<reference evidence="6" key="2">
    <citation type="submission" date="2020-05" db="EMBL/GenBank/DDBJ databases">
        <authorList>
            <person name="Kim H.-S."/>
            <person name="Proctor R.H."/>
            <person name="Brown D.W."/>
        </authorList>
    </citation>
    <scope>NUCLEOTIDE SEQUENCE</scope>
    <source>
        <strain evidence="6">NRRL 22465</strain>
    </source>
</reference>
<gene>
    <name evidence="6" type="ORF">FZEAL_2353</name>
</gene>
<evidence type="ECO:0000256" key="4">
    <source>
        <dbReference type="SAM" id="MobiDB-lite"/>
    </source>
</evidence>
<dbReference type="GO" id="GO:0005634">
    <property type="term" value="C:nucleus"/>
    <property type="evidence" value="ECO:0007669"/>
    <property type="project" value="TreeGrafter"/>
</dbReference>
<reference evidence="6" key="1">
    <citation type="journal article" date="2020" name="BMC Genomics">
        <title>Correction to: Identification and distribution of gene clusters required for synthesis of sphingolipid metabolism inhibitors in diverse species of the filamentous fungus Fusarium.</title>
        <authorList>
            <person name="Kim H.S."/>
            <person name="Lohmar J.M."/>
            <person name="Busman M."/>
            <person name="Brown D.W."/>
            <person name="Naumann T.A."/>
            <person name="Divon H.H."/>
            <person name="Lysoe E."/>
            <person name="Uhlig S."/>
            <person name="Proctor R.H."/>
        </authorList>
    </citation>
    <scope>NUCLEOTIDE SEQUENCE</scope>
    <source>
        <strain evidence="6">NRRL 22465</strain>
    </source>
</reference>
<evidence type="ECO:0000256" key="1">
    <source>
        <dbReference type="ARBA" id="ARBA00023015"/>
    </source>
</evidence>
<evidence type="ECO:0000313" key="6">
    <source>
        <dbReference type="EMBL" id="KAF4981921.1"/>
    </source>
</evidence>
<dbReference type="Proteomes" id="UP000635477">
    <property type="component" value="Unassembled WGS sequence"/>
</dbReference>
<proteinExistence type="predicted"/>
<dbReference type="SMART" id="SM00906">
    <property type="entry name" value="Fungal_trans"/>
    <property type="match status" value="1"/>
</dbReference>
<protein>
    <recommendedName>
        <fullName evidence="5">Xylanolytic transcriptional activator regulatory domain-containing protein</fullName>
    </recommendedName>
</protein>
<keyword evidence="1" id="KW-0805">Transcription regulation</keyword>
<dbReference type="OrthoDB" id="4064873at2759"/>
<keyword evidence="7" id="KW-1185">Reference proteome</keyword>
<dbReference type="AlphaFoldDB" id="A0A8H4URL8"/>
<dbReference type="GO" id="GO:0000981">
    <property type="term" value="F:DNA-binding transcription factor activity, RNA polymerase II-specific"/>
    <property type="evidence" value="ECO:0007669"/>
    <property type="project" value="TreeGrafter"/>
</dbReference>
<dbReference type="PANTHER" id="PTHR47424">
    <property type="entry name" value="REGULATORY PROTEIN GAL4"/>
    <property type="match status" value="1"/>
</dbReference>
<name>A0A8H4URL8_9HYPO</name>
<dbReference type="CDD" id="cd12148">
    <property type="entry name" value="fungal_TF_MHR"/>
    <property type="match status" value="1"/>
</dbReference>
<comment type="caution">
    <text evidence="6">The sequence shown here is derived from an EMBL/GenBank/DDBJ whole genome shotgun (WGS) entry which is preliminary data.</text>
</comment>
<feature type="region of interest" description="Disordered" evidence="4">
    <location>
        <begin position="483"/>
        <end position="531"/>
    </location>
</feature>
<dbReference type="GO" id="GO:0008270">
    <property type="term" value="F:zinc ion binding"/>
    <property type="evidence" value="ECO:0007669"/>
    <property type="project" value="InterPro"/>
</dbReference>
<dbReference type="GO" id="GO:0006351">
    <property type="term" value="P:DNA-templated transcription"/>
    <property type="evidence" value="ECO:0007669"/>
    <property type="project" value="InterPro"/>
</dbReference>
<dbReference type="InterPro" id="IPR051127">
    <property type="entry name" value="Fungal_SecMet_Regulators"/>
</dbReference>
<keyword evidence="2" id="KW-0804">Transcription</keyword>
<evidence type="ECO:0000313" key="7">
    <source>
        <dbReference type="Proteomes" id="UP000635477"/>
    </source>
</evidence>
<feature type="compositionally biased region" description="Basic and acidic residues" evidence="4">
    <location>
        <begin position="522"/>
        <end position="531"/>
    </location>
</feature>
<dbReference type="Pfam" id="PF04082">
    <property type="entry name" value="Fungal_trans"/>
    <property type="match status" value="1"/>
</dbReference>
<dbReference type="PANTHER" id="PTHR47424:SF9">
    <property type="entry name" value="TAH-2"/>
    <property type="match status" value="1"/>
</dbReference>
<evidence type="ECO:0000256" key="3">
    <source>
        <dbReference type="ARBA" id="ARBA00023242"/>
    </source>
</evidence>
<keyword evidence="3" id="KW-0539">Nucleus</keyword>
<dbReference type="InterPro" id="IPR007219">
    <property type="entry name" value="XnlR_reg_dom"/>
</dbReference>